<dbReference type="InterPro" id="IPR007886">
    <property type="entry name" value="AlaDH/PNT_N"/>
</dbReference>
<comment type="similarity">
    <text evidence="1">Belongs to the AlaDH/PNT family.</text>
</comment>
<dbReference type="EC" id="1.4.1.1" evidence="2"/>
<dbReference type="SMART" id="SM01002">
    <property type="entry name" value="AlaDh_PNT_C"/>
    <property type="match status" value="1"/>
</dbReference>
<sequence>MEIPAIQGLSVETTLLPLEKRAAVGEAQQRLRIGIPSEAPNGERRVALAPYAAALLIANGHEVRIETGAGEAAQFTDVEYSEAGCDVVESAGEVYADSDLVAKVFPPRPDELALMRERQVLISALHLGGIQPDTLKRLMDLRVTGIGFEFIADPDGTLPIVRMMHEISGSVAVQTAARLLESEPPAPGGRGGRGLMLGGISGVPPATVVILGAGVIGEWAARTALGFGAHTIVLDTDLPALRFIEHVLDRRVTTAMANPTYVEGAVKSADVVIGAAMLSGQRSPVVVTEEMVAGMRPGSVVVDLVIDQGGCIETSRPTTPGEPTFVAHDVVHHCVPNLPSLVARTSTYALSNALVPFLLEIGEAGSINDALWSNVSLRTGTYVYRRHLTKKNLAAMFGMPHRDIELLIASGI</sequence>
<dbReference type="Gene3D" id="3.40.50.720">
    <property type="entry name" value="NAD(P)-binding Rossmann-like Domain"/>
    <property type="match status" value="2"/>
</dbReference>
<dbReference type="CDD" id="cd05305">
    <property type="entry name" value="L-AlaDH"/>
    <property type="match status" value="1"/>
</dbReference>
<feature type="domain" description="Alanine dehydrogenase/pyridine nucleotide transhydrogenase N-terminal" evidence="5">
    <location>
        <begin position="34"/>
        <end position="168"/>
    </location>
</feature>
<evidence type="ECO:0000256" key="2">
    <source>
        <dbReference type="ARBA" id="ARBA00012897"/>
    </source>
</evidence>
<dbReference type="EMBL" id="JAVRHT010000083">
    <property type="protein sequence ID" value="MDT0633301.1"/>
    <property type="molecule type" value="Genomic_DNA"/>
</dbReference>
<evidence type="ECO:0000313" key="6">
    <source>
        <dbReference type="EMBL" id="MDT0633301.1"/>
    </source>
</evidence>
<accession>A0ABU3BVI1</accession>
<dbReference type="PANTHER" id="PTHR42795:SF1">
    <property type="entry name" value="ALANINE DEHYDROGENASE"/>
    <property type="match status" value="1"/>
</dbReference>
<evidence type="ECO:0000256" key="1">
    <source>
        <dbReference type="ARBA" id="ARBA00005689"/>
    </source>
</evidence>
<name>A0ABU3BVI1_9BACT</name>
<dbReference type="SUPFAM" id="SSF51735">
    <property type="entry name" value="NAD(P)-binding Rossmann-fold domains"/>
    <property type="match status" value="1"/>
</dbReference>
<comment type="caution">
    <text evidence="6">The sequence shown here is derived from an EMBL/GenBank/DDBJ whole genome shotgun (WGS) entry which is preliminary data.</text>
</comment>
<gene>
    <name evidence="6" type="ORF">RM540_16240</name>
</gene>
<dbReference type="RefSeq" id="WP_311666062.1">
    <property type="nucleotide sequence ID" value="NZ_JAVRHT010000083.1"/>
</dbReference>
<organism evidence="6 7">
    <name type="scientific">Rubrivirga litoralis</name>
    <dbReference type="NCBI Taxonomy" id="3075598"/>
    <lineage>
        <taxon>Bacteria</taxon>
        <taxon>Pseudomonadati</taxon>
        <taxon>Rhodothermota</taxon>
        <taxon>Rhodothermia</taxon>
        <taxon>Rhodothermales</taxon>
        <taxon>Rubricoccaceae</taxon>
        <taxon>Rubrivirga</taxon>
    </lineage>
</organism>
<feature type="domain" description="Alanine dehydrogenase/pyridine nucleotide transhydrogenase NAD(H)-binding" evidence="4">
    <location>
        <begin position="186"/>
        <end position="334"/>
    </location>
</feature>
<evidence type="ECO:0000256" key="3">
    <source>
        <dbReference type="ARBA" id="ARBA00023002"/>
    </source>
</evidence>
<keyword evidence="7" id="KW-1185">Reference proteome</keyword>
<evidence type="ECO:0000259" key="4">
    <source>
        <dbReference type="SMART" id="SM01002"/>
    </source>
</evidence>
<dbReference type="InterPro" id="IPR036291">
    <property type="entry name" value="NAD(P)-bd_dom_sf"/>
</dbReference>
<dbReference type="InterPro" id="IPR008141">
    <property type="entry name" value="Ala_DH"/>
</dbReference>
<protein>
    <recommendedName>
        <fullName evidence="2">alanine dehydrogenase</fullName>
        <ecNumber evidence="2">1.4.1.1</ecNumber>
    </recommendedName>
</protein>
<dbReference type="SMART" id="SM01003">
    <property type="entry name" value="AlaDh_PNT_N"/>
    <property type="match status" value="1"/>
</dbReference>
<dbReference type="InterPro" id="IPR007698">
    <property type="entry name" value="AlaDH/PNT_NAD(H)-bd"/>
</dbReference>
<evidence type="ECO:0000313" key="7">
    <source>
        <dbReference type="Proteomes" id="UP001267426"/>
    </source>
</evidence>
<dbReference type="Pfam" id="PF01262">
    <property type="entry name" value="AlaDh_PNT_C"/>
    <property type="match status" value="1"/>
</dbReference>
<dbReference type="Pfam" id="PF05222">
    <property type="entry name" value="AlaDh_PNT_N"/>
    <property type="match status" value="1"/>
</dbReference>
<dbReference type="SUPFAM" id="SSF52283">
    <property type="entry name" value="Formate/glycerate dehydrogenase catalytic domain-like"/>
    <property type="match status" value="1"/>
</dbReference>
<dbReference type="Proteomes" id="UP001267426">
    <property type="component" value="Unassembled WGS sequence"/>
</dbReference>
<evidence type="ECO:0000259" key="5">
    <source>
        <dbReference type="SMART" id="SM01003"/>
    </source>
</evidence>
<proteinExistence type="inferred from homology"/>
<reference evidence="6 7" key="1">
    <citation type="submission" date="2023-09" db="EMBL/GenBank/DDBJ databases">
        <authorList>
            <person name="Rey-Velasco X."/>
        </authorList>
    </citation>
    <scope>NUCLEOTIDE SEQUENCE [LARGE SCALE GENOMIC DNA]</scope>
    <source>
        <strain evidence="6 7">F394</strain>
    </source>
</reference>
<feature type="non-terminal residue" evidence="6">
    <location>
        <position position="412"/>
    </location>
</feature>
<keyword evidence="3" id="KW-0560">Oxidoreductase</keyword>
<dbReference type="PANTHER" id="PTHR42795">
    <property type="entry name" value="ALANINE DEHYDROGENASE"/>
    <property type="match status" value="1"/>
</dbReference>